<evidence type="ECO:0000313" key="12">
    <source>
        <dbReference type="EMBL" id="KAK3898716.1"/>
    </source>
</evidence>
<organism evidence="12 13">
    <name type="scientific">Staphylotrichum tortipilum</name>
    <dbReference type="NCBI Taxonomy" id="2831512"/>
    <lineage>
        <taxon>Eukaryota</taxon>
        <taxon>Fungi</taxon>
        <taxon>Dikarya</taxon>
        <taxon>Ascomycota</taxon>
        <taxon>Pezizomycotina</taxon>
        <taxon>Sordariomycetes</taxon>
        <taxon>Sordariomycetidae</taxon>
        <taxon>Sordariales</taxon>
        <taxon>Chaetomiaceae</taxon>
        <taxon>Staphylotrichum</taxon>
    </lineage>
</organism>
<dbReference type="EMBL" id="MU855892">
    <property type="protein sequence ID" value="KAK3898716.1"/>
    <property type="molecule type" value="Genomic_DNA"/>
</dbReference>
<proteinExistence type="inferred from homology"/>
<evidence type="ECO:0000256" key="9">
    <source>
        <dbReference type="ARBA" id="ARBA00023136"/>
    </source>
</evidence>
<sequence>MLARAATTPATAALRAAAARRAFTTTRPRLSSPYHYPEGPLSNLPFNPRKKGFGLMYWSYCITGFSLPFLVAVWQTYHPAK</sequence>
<dbReference type="Proteomes" id="UP001303889">
    <property type="component" value="Unassembled WGS sequence"/>
</dbReference>
<keyword evidence="8 11" id="KW-0496">Mitochondrion</keyword>
<evidence type="ECO:0000256" key="11">
    <source>
        <dbReference type="RuleBase" id="RU368123"/>
    </source>
</evidence>
<name>A0AAN6RQR3_9PEZI</name>
<dbReference type="GO" id="GO:0045277">
    <property type="term" value="C:respiratory chain complex IV"/>
    <property type="evidence" value="ECO:0007669"/>
    <property type="project" value="UniProtKB-UniRule"/>
</dbReference>
<evidence type="ECO:0000256" key="1">
    <source>
        <dbReference type="ARBA" id="ARBA00004434"/>
    </source>
</evidence>
<evidence type="ECO:0000256" key="10">
    <source>
        <dbReference type="ARBA" id="ARBA00071004"/>
    </source>
</evidence>
<comment type="subcellular location">
    <subcellularLocation>
        <location evidence="1 11">Mitochondrion inner membrane</location>
        <topology evidence="1 11">Single-pass membrane protein</topology>
    </subcellularLocation>
</comment>
<protein>
    <recommendedName>
        <fullName evidence="10 11">Cytochrome c oxidase subunit 8, mitochondrial</fullName>
    </recommendedName>
    <alternativeName>
        <fullName evidence="11">Cytochrome c oxidase polypeptide VIII</fullName>
    </alternativeName>
</protein>
<keyword evidence="9 11" id="KW-0472">Membrane</keyword>
<dbReference type="GO" id="GO:0006123">
    <property type="term" value="P:mitochondrial electron transport, cytochrome c to oxygen"/>
    <property type="evidence" value="ECO:0007669"/>
    <property type="project" value="UniProtKB-UniRule"/>
</dbReference>
<keyword evidence="4 11" id="KW-0812">Transmembrane</keyword>
<evidence type="ECO:0000256" key="8">
    <source>
        <dbReference type="ARBA" id="ARBA00023128"/>
    </source>
</evidence>
<comment type="subunit">
    <text evidence="11">Component of the cytochrome c oxidase (complex IV, CIV), a multisubunit enzyme composed of a catalytic core of 3 subunits and several supernumerary subunits. The complex exists as a monomer or a dimer and forms supercomplexes (SCs) in the inner mitochondrial membrane with ubiquinol-cytochrome c oxidoreductase (cytochrome b-c1 complex, complex III, CIII).</text>
</comment>
<feature type="transmembrane region" description="Helical" evidence="11">
    <location>
        <begin position="55"/>
        <end position="74"/>
    </location>
</feature>
<accession>A0AAN6RQR3</accession>
<comment type="caution">
    <text evidence="12">The sequence shown here is derived from an EMBL/GenBank/DDBJ whole genome shotgun (WGS) entry which is preliminary data.</text>
</comment>
<comment type="pathway">
    <text evidence="2 11">Energy metabolism; oxidative phosphorylation.</text>
</comment>
<dbReference type="InterPro" id="IPR036636">
    <property type="entry name" value="COX7C/Cox8_sf"/>
</dbReference>
<dbReference type="PANTHER" id="PTHR13313">
    <property type="entry name" value="CYTOCHROME C OXIDASE SUBUNIT VIIC"/>
    <property type="match status" value="1"/>
</dbReference>
<dbReference type="InterPro" id="IPR004202">
    <property type="entry name" value="COX7C/Cox8"/>
</dbReference>
<evidence type="ECO:0000256" key="3">
    <source>
        <dbReference type="ARBA" id="ARBA00010514"/>
    </source>
</evidence>
<dbReference type="Gene3D" id="4.10.49.10">
    <property type="entry name" value="Cytochrome c oxidase subunit VIIc"/>
    <property type="match status" value="1"/>
</dbReference>
<evidence type="ECO:0000313" key="13">
    <source>
        <dbReference type="Proteomes" id="UP001303889"/>
    </source>
</evidence>
<keyword evidence="7 11" id="KW-1133">Transmembrane helix</keyword>
<dbReference type="Pfam" id="PF02935">
    <property type="entry name" value="COX7C"/>
    <property type="match status" value="1"/>
</dbReference>
<comment type="similarity">
    <text evidence="3 11">Belongs to the cytochrome c oxidase VIIc family.</text>
</comment>
<dbReference type="GO" id="GO:0005743">
    <property type="term" value="C:mitochondrial inner membrane"/>
    <property type="evidence" value="ECO:0007669"/>
    <property type="project" value="UniProtKB-SubCell"/>
</dbReference>
<comment type="function">
    <text evidence="11">Component of the cytochrome c oxidase, the last enzyme in the mitochondrial electron transport chain which drives oxidative phosphorylation. The respiratory chain contains 3 multisubunit complexes succinate dehydrogenase (complex II, CII), ubiquinol-cytochrome c oxidoreductase (cytochrome b-c1 complex, complex III, CIII) and cytochrome c oxidase (complex IV, CIV), that cooperate to transfer electrons derived from NADH and succinate to molecular oxygen, creating an electrochemical gradient over the inner membrane that drives transmembrane transport and the ATP synthase. Cytochrome c oxidase is the component of the respiratory chain that catalyzes the reduction of oxygen to water. Electrons originating from reduced cytochrome c in the intermembrane space (IMS) are transferred via the dinuclear copper A center (CU(A)) of subunit 2 and heme A of subunit 1 to the active site in subunit 1, a binuclear center (BNC) formed by heme A3 and copper B (CU(B)). The BNC reduces molecular oxygen to 2 water molecules using 4 electrons from cytochrome c in the IMS and 4 protons from the mitochondrial matrix.</text>
</comment>
<evidence type="ECO:0000256" key="7">
    <source>
        <dbReference type="ARBA" id="ARBA00022989"/>
    </source>
</evidence>
<dbReference type="PANTHER" id="PTHR13313:SF0">
    <property type="entry name" value="CYTOCHROME C OXIDASE SUBUNIT 7C, MITOCHONDRIAL"/>
    <property type="match status" value="1"/>
</dbReference>
<reference evidence="12" key="2">
    <citation type="submission" date="2023-05" db="EMBL/GenBank/DDBJ databases">
        <authorList>
            <consortium name="Lawrence Berkeley National Laboratory"/>
            <person name="Steindorff A."/>
            <person name="Hensen N."/>
            <person name="Bonometti L."/>
            <person name="Westerberg I."/>
            <person name="Brannstrom I.O."/>
            <person name="Guillou S."/>
            <person name="Cros-Aarteil S."/>
            <person name="Calhoun S."/>
            <person name="Haridas S."/>
            <person name="Kuo A."/>
            <person name="Mondo S."/>
            <person name="Pangilinan J."/>
            <person name="Riley R."/>
            <person name="Labutti K."/>
            <person name="Andreopoulos B."/>
            <person name="Lipzen A."/>
            <person name="Chen C."/>
            <person name="Yanf M."/>
            <person name="Daum C."/>
            <person name="Ng V."/>
            <person name="Clum A."/>
            <person name="Ohm R."/>
            <person name="Martin F."/>
            <person name="Silar P."/>
            <person name="Natvig D."/>
            <person name="Lalanne C."/>
            <person name="Gautier V."/>
            <person name="Ament-Velasquez S.L."/>
            <person name="Kruys A."/>
            <person name="Hutchinson M.I."/>
            <person name="Powell A.J."/>
            <person name="Barry K."/>
            <person name="Miller A.N."/>
            <person name="Grigoriev I.V."/>
            <person name="Debuchy R."/>
            <person name="Gladieux P."/>
            <person name="Thoren M.H."/>
            <person name="Johannesson H."/>
        </authorList>
    </citation>
    <scope>NUCLEOTIDE SEQUENCE</scope>
    <source>
        <strain evidence="12">CBS 103.79</strain>
    </source>
</reference>
<dbReference type="FunFam" id="4.10.49.10:FF:000001">
    <property type="entry name" value="Cytochrome c oxidase subunit 7C"/>
    <property type="match status" value="1"/>
</dbReference>
<keyword evidence="5 11" id="KW-0999">Mitochondrion inner membrane</keyword>
<evidence type="ECO:0000256" key="4">
    <source>
        <dbReference type="ARBA" id="ARBA00022692"/>
    </source>
</evidence>
<keyword evidence="13" id="KW-1185">Reference proteome</keyword>
<evidence type="ECO:0000256" key="5">
    <source>
        <dbReference type="ARBA" id="ARBA00022792"/>
    </source>
</evidence>
<evidence type="ECO:0000256" key="2">
    <source>
        <dbReference type="ARBA" id="ARBA00004673"/>
    </source>
</evidence>
<reference evidence="12" key="1">
    <citation type="journal article" date="2023" name="Mol. Phylogenet. Evol.">
        <title>Genome-scale phylogeny and comparative genomics of the fungal order Sordariales.</title>
        <authorList>
            <person name="Hensen N."/>
            <person name="Bonometti L."/>
            <person name="Westerberg I."/>
            <person name="Brannstrom I.O."/>
            <person name="Guillou S."/>
            <person name="Cros-Aarteil S."/>
            <person name="Calhoun S."/>
            <person name="Haridas S."/>
            <person name="Kuo A."/>
            <person name="Mondo S."/>
            <person name="Pangilinan J."/>
            <person name="Riley R."/>
            <person name="LaButti K."/>
            <person name="Andreopoulos B."/>
            <person name="Lipzen A."/>
            <person name="Chen C."/>
            <person name="Yan M."/>
            <person name="Daum C."/>
            <person name="Ng V."/>
            <person name="Clum A."/>
            <person name="Steindorff A."/>
            <person name="Ohm R.A."/>
            <person name="Martin F."/>
            <person name="Silar P."/>
            <person name="Natvig D.O."/>
            <person name="Lalanne C."/>
            <person name="Gautier V."/>
            <person name="Ament-Velasquez S.L."/>
            <person name="Kruys A."/>
            <person name="Hutchinson M.I."/>
            <person name="Powell A.J."/>
            <person name="Barry K."/>
            <person name="Miller A.N."/>
            <person name="Grigoriev I.V."/>
            <person name="Debuchy R."/>
            <person name="Gladieux P."/>
            <person name="Hiltunen Thoren M."/>
            <person name="Johannesson H."/>
        </authorList>
    </citation>
    <scope>NUCLEOTIDE SEQUENCE</scope>
    <source>
        <strain evidence="12">CBS 103.79</strain>
    </source>
</reference>
<gene>
    <name evidence="12" type="ORF">C8A05DRAFT_37686</name>
</gene>
<dbReference type="AlphaFoldDB" id="A0AAN6RQR3"/>
<keyword evidence="6 11" id="KW-0809">Transit peptide</keyword>
<evidence type="ECO:0000256" key="6">
    <source>
        <dbReference type="ARBA" id="ARBA00022946"/>
    </source>
</evidence>